<evidence type="ECO:0000256" key="1">
    <source>
        <dbReference type="SAM" id="SignalP"/>
    </source>
</evidence>
<gene>
    <name evidence="2" type="ORF">CDO81_15170</name>
</gene>
<protein>
    <submittedName>
        <fullName evidence="2">SOUL heme-binding protein</fullName>
    </submittedName>
</protein>
<keyword evidence="1" id="KW-0732">Signal</keyword>
<proteinExistence type="predicted"/>
<keyword evidence="3" id="KW-1185">Reference proteome</keyword>
<dbReference type="SUPFAM" id="SSF55136">
    <property type="entry name" value="Probable bacterial effector-binding domain"/>
    <property type="match status" value="1"/>
</dbReference>
<comment type="caution">
    <text evidence="2">The sequence shown here is derived from an EMBL/GenBank/DDBJ whole genome shotgun (WGS) entry which is preliminary data.</text>
</comment>
<dbReference type="InterPro" id="IPR011256">
    <property type="entry name" value="Reg_factor_effector_dom_sf"/>
</dbReference>
<feature type="signal peptide" evidence="1">
    <location>
        <begin position="1"/>
        <end position="19"/>
    </location>
</feature>
<dbReference type="Gene3D" id="3.20.80.10">
    <property type="entry name" value="Regulatory factor, effector binding domain"/>
    <property type="match status" value="2"/>
</dbReference>
<dbReference type="OrthoDB" id="2156220at2"/>
<organism evidence="2 3">
    <name type="scientific">Roseateles puraquae</name>
    <dbReference type="NCBI Taxonomy" id="431059"/>
    <lineage>
        <taxon>Bacteria</taxon>
        <taxon>Pseudomonadati</taxon>
        <taxon>Pseudomonadota</taxon>
        <taxon>Betaproteobacteria</taxon>
        <taxon>Burkholderiales</taxon>
        <taxon>Sphaerotilaceae</taxon>
        <taxon>Roseateles</taxon>
    </lineage>
</organism>
<dbReference type="AlphaFoldDB" id="A0A254N995"/>
<dbReference type="PANTHER" id="PTHR11220:SF58">
    <property type="entry name" value="SOUL HEME-BINDING FAMILY PROTEIN"/>
    <property type="match status" value="1"/>
</dbReference>
<reference evidence="2 3" key="1">
    <citation type="journal article" date="2007" name="Int. J. Syst. Evol. Microbiol.">
        <title>Description of Pelomonas aquatica sp. nov. and Pelomonas puraquae sp. nov., isolated from industrial and haemodialysis water.</title>
        <authorList>
            <person name="Gomila M."/>
            <person name="Bowien B."/>
            <person name="Falsen E."/>
            <person name="Moore E.R."/>
            <person name="Lalucat J."/>
        </authorList>
    </citation>
    <scope>NUCLEOTIDE SEQUENCE [LARGE SCALE GENOMIC DNA]</scope>
    <source>
        <strain evidence="2 3">CCUG 52769</strain>
    </source>
</reference>
<dbReference type="EMBL" id="NISI01000006">
    <property type="protein sequence ID" value="OWR02927.1"/>
    <property type="molecule type" value="Genomic_DNA"/>
</dbReference>
<dbReference type="PANTHER" id="PTHR11220">
    <property type="entry name" value="HEME-BINDING PROTEIN-RELATED"/>
    <property type="match status" value="1"/>
</dbReference>
<evidence type="ECO:0000313" key="3">
    <source>
        <dbReference type="Proteomes" id="UP000197446"/>
    </source>
</evidence>
<evidence type="ECO:0000313" key="2">
    <source>
        <dbReference type="EMBL" id="OWR02927.1"/>
    </source>
</evidence>
<sequence length="204" mass="22537">MLSRLLSLLLLTMATAAHAIEQPRYQVLQSDGAFELRQYEPMLVAHVEVEGDASGARNAGFRLLAGYIFGGNQGQRKIEMTAPVTQAAAPAGEKIAMTAPVTQSATAAGRWRVSFMMPSAFTLDTLPVPNDARVKFEVLPGEKRAAVRFDGFSTDSNLGRHRALLEAWVQQQGLKPSGEFVSAFYNDPFTLPWNRRNEWWVPVE</sequence>
<dbReference type="RefSeq" id="WP_088484081.1">
    <property type="nucleotide sequence ID" value="NZ_JBCNLH010000004.1"/>
</dbReference>
<name>A0A254N995_9BURK</name>
<accession>A0A254N995</accession>
<dbReference type="InterPro" id="IPR006917">
    <property type="entry name" value="SOUL_heme-bd"/>
</dbReference>
<feature type="chain" id="PRO_5013055543" evidence="1">
    <location>
        <begin position="20"/>
        <end position="204"/>
    </location>
</feature>
<dbReference type="Pfam" id="PF04832">
    <property type="entry name" value="SOUL"/>
    <property type="match status" value="2"/>
</dbReference>
<dbReference type="Proteomes" id="UP000197446">
    <property type="component" value="Unassembled WGS sequence"/>
</dbReference>